<dbReference type="SUPFAM" id="SSF58104">
    <property type="entry name" value="Methyl-accepting chemotaxis protein (MCP) signaling domain"/>
    <property type="match status" value="1"/>
</dbReference>
<reference evidence="12 13" key="1">
    <citation type="journal article" date="2012" name="Stand. Genomic Sci.">
        <title>Complete genome sequence of the sulfur compounds oxidizing chemolithoautotroph Sulfuricurvum kujiense type strain (YK-1(T)).</title>
        <authorList>
            <person name="Han C."/>
            <person name="Kotsyurbenko O."/>
            <person name="Chertkov O."/>
            <person name="Held B."/>
            <person name="Lapidus A."/>
            <person name="Nolan M."/>
            <person name="Lucas S."/>
            <person name="Hammon N."/>
            <person name="Deshpande S."/>
            <person name="Cheng J.F."/>
            <person name="Tapia R."/>
            <person name="Goodwin L.A."/>
            <person name="Pitluck S."/>
            <person name="Liolios K."/>
            <person name="Pagani I."/>
            <person name="Ivanova N."/>
            <person name="Mavromatis K."/>
            <person name="Mikhailova N."/>
            <person name="Pati A."/>
            <person name="Chen A."/>
            <person name="Palaniappan K."/>
            <person name="Land M."/>
            <person name="Hauser L."/>
            <person name="Chang Y.J."/>
            <person name="Jeffries C.D."/>
            <person name="Brambilla E.M."/>
            <person name="Rohde M."/>
            <person name="Spring S."/>
            <person name="Sikorski J."/>
            <person name="Goker M."/>
            <person name="Woyke T."/>
            <person name="Bristow J."/>
            <person name="Eisen J.A."/>
            <person name="Markowitz V."/>
            <person name="Hugenholtz P."/>
            <person name="Kyrpides N.C."/>
            <person name="Klenk H.P."/>
            <person name="Detter J.C."/>
        </authorList>
    </citation>
    <scope>NUCLEOTIDE SEQUENCE [LARGE SCALE GENOMIC DNA]</scope>
    <source>
        <strain evidence="13">ATCC BAA-921 / DSM 16994 / JCM 11577 / YK-1</strain>
    </source>
</reference>
<dbReference type="EMBL" id="CP002355">
    <property type="protein sequence ID" value="ADR34304.1"/>
    <property type="molecule type" value="Genomic_DNA"/>
</dbReference>
<dbReference type="GO" id="GO:0007165">
    <property type="term" value="P:signal transduction"/>
    <property type="evidence" value="ECO:0007669"/>
    <property type="project" value="UniProtKB-KW"/>
</dbReference>
<protein>
    <submittedName>
        <fullName evidence="12">Methyl-accepting chemotaxis sensory transducer with Cache sensor</fullName>
    </submittedName>
</protein>
<dbReference type="STRING" id="709032.Sulku_1643"/>
<keyword evidence="4 9" id="KW-1133">Transmembrane helix</keyword>
<dbReference type="GO" id="GO:0005886">
    <property type="term" value="C:plasma membrane"/>
    <property type="evidence" value="ECO:0007669"/>
    <property type="project" value="UniProtKB-SubCell"/>
</dbReference>
<dbReference type="eggNOG" id="COG0840">
    <property type="taxonomic scope" value="Bacteria"/>
</dbReference>
<name>E4U0I7_SULKY</name>
<dbReference type="Proteomes" id="UP000008721">
    <property type="component" value="Chromosome"/>
</dbReference>
<organism evidence="12 13">
    <name type="scientific">Sulfuricurvum kujiense (strain ATCC BAA-921 / DSM 16994 / JCM 11577 / YK-1)</name>
    <dbReference type="NCBI Taxonomy" id="709032"/>
    <lineage>
        <taxon>Bacteria</taxon>
        <taxon>Pseudomonadati</taxon>
        <taxon>Campylobacterota</taxon>
        <taxon>Epsilonproteobacteria</taxon>
        <taxon>Campylobacterales</taxon>
        <taxon>Sulfurimonadaceae</taxon>
        <taxon>Sulfuricurvum</taxon>
    </lineage>
</organism>
<dbReference type="OrthoDB" id="9776024at2"/>
<evidence type="ECO:0000313" key="12">
    <source>
        <dbReference type="EMBL" id="ADR34304.1"/>
    </source>
</evidence>
<evidence type="ECO:0000256" key="8">
    <source>
        <dbReference type="PROSITE-ProRule" id="PRU00284"/>
    </source>
</evidence>
<keyword evidence="5 9" id="KW-0472">Membrane</keyword>
<evidence type="ECO:0000259" key="10">
    <source>
        <dbReference type="PROSITE" id="PS50111"/>
    </source>
</evidence>
<dbReference type="InterPro" id="IPR004090">
    <property type="entry name" value="Chemotax_Me-accpt_rcpt"/>
</dbReference>
<dbReference type="PROSITE" id="PS50111">
    <property type="entry name" value="CHEMOTAXIS_TRANSDUC_2"/>
    <property type="match status" value="1"/>
</dbReference>
<dbReference type="SMART" id="SM00304">
    <property type="entry name" value="HAMP"/>
    <property type="match status" value="1"/>
</dbReference>
<evidence type="ECO:0000256" key="7">
    <source>
        <dbReference type="ARBA" id="ARBA00029447"/>
    </source>
</evidence>
<dbReference type="KEGG" id="sku:Sulku_1643"/>
<dbReference type="CDD" id="cd06225">
    <property type="entry name" value="HAMP"/>
    <property type="match status" value="1"/>
</dbReference>
<comment type="subcellular location">
    <subcellularLocation>
        <location evidence="1">Cell membrane</location>
        <topology evidence="1">Multi-pass membrane protein</topology>
    </subcellularLocation>
</comment>
<dbReference type="GO" id="GO:0004888">
    <property type="term" value="F:transmembrane signaling receptor activity"/>
    <property type="evidence" value="ECO:0007669"/>
    <property type="project" value="InterPro"/>
</dbReference>
<dbReference type="Pfam" id="PF00015">
    <property type="entry name" value="MCPsignal"/>
    <property type="match status" value="1"/>
</dbReference>
<dbReference type="RefSeq" id="WP_013460501.1">
    <property type="nucleotide sequence ID" value="NC_014762.1"/>
</dbReference>
<proteinExistence type="inferred from homology"/>
<evidence type="ECO:0000256" key="4">
    <source>
        <dbReference type="ARBA" id="ARBA00022989"/>
    </source>
</evidence>
<keyword evidence="6 8" id="KW-0807">Transducer</keyword>
<gene>
    <name evidence="12" type="ordered locus">Sulku_1643</name>
</gene>
<accession>E4U0I7</accession>
<feature type="domain" description="HAMP" evidence="11">
    <location>
        <begin position="210"/>
        <end position="264"/>
    </location>
</feature>
<evidence type="ECO:0000256" key="3">
    <source>
        <dbReference type="ARBA" id="ARBA00022692"/>
    </source>
</evidence>
<feature type="transmembrane region" description="Helical" evidence="9">
    <location>
        <begin position="188"/>
        <end position="208"/>
    </location>
</feature>
<comment type="similarity">
    <text evidence="7">Belongs to the methyl-accepting chemotaxis (MCP) protein family.</text>
</comment>
<dbReference type="GO" id="GO:0006935">
    <property type="term" value="P:chemotaxis"/>
    <property type="evidence" value="ECO:0007669"/>
    <property type="project" value="InterPro"/>
</dbReference>
<evidence type="ECO:0000313" key="13">
    <source>
        <dbReference type="Proteomes" id="UP000008721"/>
    </source>
</evidence>
<dbReference type="Gene3D" id="3.30.450.20">
    <property type="entry name" value="PAS domain"/>
    <property type="match status" value="1"/>
</dbReference>
<dbReference type="InterPro" id="IPR033480">
    <property type="entry name" value="sCache_2"/>
</dbReference>
<dbReference type="InterPro" id="IPR004089">
    <property type="entry name" value="MCPsignal_dom"/>
</dbReference>
<dbReference type="Gene3D" id="1.10.287.950">
    <property type="entry name" value="Methyl-accepting chemotaxis protein"/>
    <property type="match status" value="1"/>
</dbReference>
<dbReference type="PRINTS" id="PR00260">
    <property type="entry name" value="CHEMTRNSDUCR"/>
</dbReference>
<dbReference type="SMART" id="SM01049">
    <property type="entry name" value="Cache_2"/>
    <property type="match status" value="1"/>
</dbReference>
<evidence type="ECO:0000256" key="6">
    <source>
        <dbReference type="ARBA" id="ARBA00023224"/>
    </source>
</evidence>
<feature type="domain" description="Methyl-accepting transducer" evidence="10">
    <location>
        <begin position="269"/>
        <end position="516"/>
    </location>
</feature>
<dbReference type="HOGENOM" id="CLU_000445_107_21_7"/>
<dbReference type="AlphaFoldDB" id="E4U0I7"/>
<keyword evidence="13" id="KW-1185">Reference proteome</keyword>
<evidence type="ECO:0000259" key="11">
    <source>
        <dbReference type="PROSITE" id="PS50885"/>
    </source>
</evidence>
<keyword evidence="3 9" id="KW-0812">Transmembrane</keyword>
<dbReference type="Pfam" id="PF17200">
    <property type="entry name" value="sCache_2"/>
    <property type="match status" value="1"/>
</dbReference>
<dbReference type="PANTHER" id="PTHR32089:SF112">
    <property type="entry name" value="LYSOZYME-LIKE PROTEIN-RELATED"/>
    <property type="match status" value="1"/>
</dbReference>
<evidence type="ECO:0000256" key="1">
    <source>
        <dbReference type="ARBA" id="ARBA00004651"/>
    </source>
</evidence>
<evidence type="ECO:0000256" key="9">
    <source>
        <dbReference type="SAM" id="Phobius"/>
    </source>
</evidence>
<dbReference type="PROSITE" id="PS50885">
    <property type="entry name" value="HAMP"/>
    <property type="match status" value="1"/>
</dbReference>
<dbReference type="InterPro" id="IPR003660">
    <property type="entry name" value="HAMP_dom"/>
</dbReference>
<dbReference type="SMART" id="SM00283">
    <property type="entry name" value="MA"/>
    <property type="match status" value="1"/>
</dbReference>
<dbReference type="PANTHER" id="PTHR32089">
    <property type="entry name" value="METHYL-ACCEPTING CHEMOTAXIS PROTEIN MCPB"/>
    <property type="match status" value="1"/>
</dbReference>
<keyword evidence="2" id="KW-1003">Cell membrane</keyword>
<feature type="transmembrane region" description="Helical" evidence="9">
    <location>
        <begin position="12"/>
        <end position="32"/>
    </location>
</feature>
<evidence type="ECO:0000256" key="2">
    <source>
        <dbReference type="ARBA" id="ARBA00022475"/>
    </source>
</evidence>
<evidence type="ECO:0000256" key="5">
    <source>
        <dbReference type="ARBA" id="ARBA00023136"/>
    </source>
</evidence>
<sequence length="541" mass="59160">MDKITIKTKLMLVSLMVSLAVIVITVDSFVSTKHELMEAKKMMLTTQIDTVSSLLSYYEGEVNAGRMNLKQAQDAAKEHIKALRYNEKEYFFILNNQVQGVMHPIKPALDNTDLSDIKDPEGKQLFVEFAQVAKESKEGYVSYMWPKPDSETPLPKLTFVRAFPAWGWIVGTGVYVDDVNDEFLDVVIKKGIGIALLIVIMTGLLIAIQRSIGNKLSLMQAMAEELAGGNGDLTKRLAINGSDEPAQAAGSINAFIAAIQTMVQNAKGASDENASVATELSNTSMAIGRRMEDESSQLDAIYRTTEQIISHLVRAKRDNETTCNEVVEASEMLRVSRDELIAMIEMINHSVEVEGQFASKIHELANNARQIREVLSVIGDIADQTNLLALNAAIEAARAGEHGRGFAVVADEVRKLAERTQGSLTQTDVTISLIVSSIEEAAVQMEKNAKSIEKLGEKSHTVGERIGLTSGVVNQTSEAIKKLVVDADVNTKEIEGISQRLAAINELARANARSVEEIATTAEHLYKVAEGLNQNLGRFRA</sequence>